<keyword evidence="6" id="KW-0040">ANK repeat</keyword>
<keyword evidence="2" id="KW-0268">Exocytosis</keyword>
<feature type="repeat" description="ANK" evidence="6">
    <location>
        <begin position="82"/>
        <end position="114"/>
    </location>
</feature>
<dbReference type="GO" id="GO:0005737">
    <property type="term" value="C:cytoplasm"/>
    <property type="evidence" value="ECO:0007669"/>
    <property type="project" value="TreeGrafter"/>
</dbReference>
<dbReference type="Pfam" id="PF03020">
    <property type="entry name" value="LEM"/>
    <property type="match status" value="1"/>
</dbReference>
<dbReference type="Proteomes" id="UP000285301">
    <property type="component" value="Unassembled WGS sequence"/>
</dbReference>
<dbReference type="PANTHER" id="PTHR46427">
    <property type="entry name" value="ANKYRIN REPEAT AND LEM DOMAIN-CONTAINING PROTEIN 1"/>
    <property type="match status" value="1"/>
</dbReference>
<dbReference type="InterPro" id="IPR034998">
    <property type="entry name" value="ANKLE1"/>
</dbReference>
<evidence type="ECO:0000256" key="6">
    <source>
        <dbReference type="PROSITE-ProRule" id="PRU00023"/>
    </source>
</evidence>
<dbReference type="PROSITE" id="PS50954">
    <property type="entry name" value="LEM"/>
    <property type="match status" value="1"/>
</dbReference>
<evidence type="ECO:0000256" key="5">
    <source>
        <dbReference type="ARBA" id="ARBA00023298"/>
    </source>
</evidence>
<comment type="caution">
    <text evidence="8">The sequence shown here is derived from an EMBL/GenBank/DDBJ whole genome shotgun (WGS) entry which is preliminary data.</text>
</comment>
<keyword evidence="5" id="KW-0472">Membrane</keyword>
<dbReference type="SUPFAM" id="SSF48403">
    <property type="entry name" value="Ankyrin repeat"/>
    <property type="match status" value="1"/>
</dbReference>
<dbReference type="GO" id="GO:0000712">
    <property type="term" value="P:resolution of meiotic recombination intermediates"/>
    <property type="evidence" value="ECO:0007669"/>
    <property type="project" value="TreeGrafter"/>
</dbReference>
<dbReference type="Pfam" id="PF12796">
    <property type="entry name" value="Ank_2"/>
    <property type="match status" value="1"/>
</dbReference>
<feature type="domain" description="LEM" evidence="7">
    <location>
        <begin position="224"/>
        <end position="268"/>
    </location>
</feature>
<dbReference type="InterPro" id="IPR036770">
    <property type="entry name" value="Ankyrin_rpt-contain_sf"/>
</dbReference>
<gene>
    <name evidence="8" type="ORF">B4U79_03483</name>
</gene>
<dbReference type="PROSITE" id="PS50297">
    <property type="entry name" value="ANK_REP_REGION"/>
    <property type="match status" value="1"/>
</dbReference>
<dbReference type="GO" id="GO:0006887">
    <property type="term" value="P:exocytosis"/>
    <property type="evidence" value="ECO:0007669"/>
    <property type="project" value="UniProtKB-KW"/>
</dbReference>
<reference evidence="8 9" key="1">
    <citation type="journal article" date="2018" name="Gigascience">
        <title>Genomes of trombidid mites reveal novel predicted allergens and laterally-transferred genes associated with secondary metabolism.</title>
        <authorList>
            <person name="Dong X."/>
            <person name="Chaisiri K."/>
            <person name="Xia D."/>
            <person name="Armstrong S.D."/>
            <person name="Fang Y."/>
            <person name="Donnelly M.J."/>
            <person name="Kadowaki T."/>
            <person name="McGarry J.W."/>
            <person name="Darby A.C."/>
            <person name="Makepeace B.L."/>
        </authorList>
    </citation>
    <scope>NUCLEOTIDE SEQUENCE [LARGE SCALE GENOMIC DNA]</scope>
    <source>
        <strain evidence="8">UoL-WK</strain>
    </source>
</reference>
<evidence type="ECO:0000259" key="7">
    <source>
        <dbReference type="PROSITE" id="PS50954"/>
    </source>
</evidence>
<proteinExistence type="predicted"/>
<keyword evidence="4" id="KW-0528">Neurotoxin</keyword>
<dbReference type="OrthoDB" id="6514873at2759"/>
<evidence type="ECO:0000256" key="4">
    <source>
        <dbReference type="ARBA" id="ARBA00023028"/>
    </source>
</evidence>
<dbReference type="Gene3D" id="1.10.720.40">
    <property type="match status" value="1"/>
</dbReference>
<dbReference type="GO" id="GO:0000724">
    <property type="term" value="P:double-strand break repair via homologous recombination"/>
    <property type="evidence" value="ECO:0007669"/>
    <property type="project" value="TreeGrafter"/>
</dbReference>
<dbReference type="PANTHER" id="PTHR46427:SF1">
    <property type="entry name" value="ANKYRIN REPEAT AND LEM DOMAIN-CONTAINING PROTEIN 1"/>
    <property type="match status" value="1"/>
</dbReference>
<dbReference type="InterPro" id="IPR002110">
    <property type="entry name" value="Ankyrin_rpt"/>
</dbReference>
<dbReference type="PROSITE" id="PS50088">
    <property type="entry name" value="ANK_REPEAT"/>
    <property type="match status" value="1"/>
</dbReference>
<evidence type="ECO:0000256" key="2">
    <source>
        <dbReference type="ARBA" id="ARBA00022483"/>
    </source>
</evidence>
<dbReference type="AlphaFoldDB" id="A0A443RN79"/>
<accession>A0A443RN79</accession>
<evidence type="ECO:0000256" key="3">
    <source>
        <dbReference type="ARBA" id="ARBA00022537"/>
    </source>
</evidence>
<sequence length="481" mass="55406">MDEVLINSLIDGDISEPHLKRIKKFIETKENINEVIFINDDCEWNILHLIAACKHSKRNEILQLLLKRKDLIVNLPSGRGSQCWTALHIAAYLGFVDTVKLLLKHGADPFATDSQQFNVFDVADNSCLSILDTEQIDKILERLSLSSEPNCNIAQCDIFDINNLQEIKNEDSDESNSSGETIIYSVKNNEGSSNETRVYVDKKSHIKFVERLNRSRSPKSKEIKANISAMNASQIREELIRQGESPGPITPQTKSVYEKLLFRLKNSISSPPKTQLIYSEELHSFFEGKRLEDDKEAKDLEMQLLKMYEIRNTAKNCFNYLLLDPRIIKGSLDNQVRFDAQKFKKFVEGIFYIGKGQKNRPFEHLYEARRYYGYKQFKNLKNCKTSQKTERILEIWSQGSGVVPLSFFQNASKEEALTRERLMISSIGISNLTNVQNGQNLIKDLKWNDHKIKLAGSFMLVKAYFMFQIEGEKQVRPADIR</sequence>
<dbReference type="Gene3D" id="1.25.40.20">
    <property type="entry name" value="Ankyrin repeat-containing domain"/>
    <property type="match status" value="1"/>
</dbReference>
<evidence type="ECO:0000313" key="8">
    <source>
        <dbReference type="EMBL" id="RWS16739.1"/>
    </source>
</evidence>
<keyword evidence="4" id="KW-0800">Toxin</keyword>
<dbReference type="InterPro" id="IPR003887">
    <property type="entry name" value="LEM_dom"/>
</dbReference>
<dbReference type="GO" id="GO:0044218">
    <property type="term" value="C:other organism cell membrane"/>
    <property type="evidence" value="ECO:0007669"/>
    <property type="project" value="UniProtKB-KW"/>
</dbReference>
<dbReference type="Pfam" id="PF22945">
    <property type="entry name" value="LEM-3_GIY-YIG"/>
    <property type="match status" value="1"/>
</dbReference>
<dbReference type="GO" id="GO:0044231">
    <property type="term" value="C:host cell presynaptic membrane"/>
    <property type="evidence" value="ECO:0007669"/>
    <property type="project" value="UniProtKB-KW"/>
</dbReference>
<protein>
    <recommendedName>
        <fullName evidence="7">LEM domain-containing protein</fullName>
    </recommendedName>
</protein>
<dbReference type="GO" id="GO:0005654">
    <property type="term" value="C:nucleoplasm"/>
    <property type="evidence" value="ECO:0007669"/>
    <property type="project" value="TreeGrafter"/>
</dbReference>
<dbReference type="STRING" id="1965070.A0A443RN79"/>
<dbReference type="SUPFAM" id="SSF63451">
    <property type="entry name" value="LEM domain"/>
    <property type="match status" value="1"/>
</dbReference>
<organism evidence="8 9">
    <name type="scientific">Dinothrombium tinctorium</name>
    <dbReference type="NCBI Taxonomy" id="1965070"/>
    <lineage>
        <taxon>Eukaryota</taxon>
        <taxon>Metazoa</taxon>
        <taxon>Ecdysozoa</taxon>
        <taxon>Arthropoda</taxon>
        <taxon>Chelicerata</taxon>
        <taxon>Arachnida</taxon>
        <taxon>Acari</taxon>
        <taxon>Acariformes</taxon>
        <taxon>Trombidiformes</taxon>
        <taxon>Prostigmata</taxon>
        <taxon>Anystina</taxon>
        <taxon>Parasitengona</taxon>
        <taxon>Trombidioidea</taxon>
        <taxon>Trombidiidae</taxon>
        <taxon>Dinothrombium</taxon>
    </lineage>
</organism>
<keyword evidence="3" id="KW-1052">Target cell membrane</keyword>
<dbReference type="CDD" id="cd10454">
    <property type="entry name" value="GIY-YIG_COG3680_Meta"/>
    <property type="match status" value="1"/>
</dbReference>
<dbReference type="InterPro" id="IPR011015">
    <property type="entry name" value="LEM/LEM-like_dom_sf"/>
</dbReference>
<keyword evidence="5" id="KW-1053">Target membrane</keyword>
<dbReference type="GO" id="GO:0004520">
    <property type="term" value="F:DNA endonuclease activity"/>
    <property type="evidence" value="ECO:0007669"/>
    <property type="project" value="TreeGrafter"/>
</dbReference>
<evidence type="ECO:0000313" key="9">
    <source>
        <dbReference type="Proteomes" id="UP000285301"/>
    </source>
</evidence>
<evidence type="ECO:0000256" key="1">
    <source>
        <dbReference type="ARBA" id="ARBA00004175"/>
    </source>
</evidence>
<dbReference type="CDD" id="cd12934">
    <property type="entry name" value="LEM"/>
    <property type="match status" value="1"/>
</dbReference>
<comment type="subcellular location">
    <subcellularLocation>
        <location evidence="1">Target cell membrane</location>
    </subcellularLocation>
</comment>
<dbReference type="SMART" id="SM00248">
    <property type="entry name" value="ANK"/>
    <property type="match status" value="2"/>
</dbReference>
<dbReference type="EMBL" id="NCKU01000178">
    <property type="protein sequence ID" value="RWS16739.1"/>
    <property type="molecule type" value="Genomic_DNA"/>
</dbReference>
<dbReference type="SMART" id="SM00540">
    <property type="entry name" value="LEM"/>
    <property type="match status" value="1"/>
</dbReference>
<keyword evidence="9" id="KW-1185">Reference proteome</keyword>
<keyword evidence="4" id="KW-0638">Presynaptic neurotoxin</keyword>
<name>A0A443RN79_9ACAR</name>